<dbReference type="Proteomes" id="UP001556367">
    <property type="component" value="Unassembled WGS sequence"/>
</dbReference>
<evidence type="ECO:0000313" key="1">
    <source>
        <dbReference type="EMBL" id="KAL0956682.1"/>
    </source>
</evidence>
<organism evidence="1 2">
    <name type="scientific">Hohenbuehelia grisea</name>
    <dbReference type="NCBI Taxonomy" id="104357"/>
    <lineage>
        <taxon>Eukaryota</taxon>
        <taxon>Fungi</taxon>
        <taxon>Dikarya</taxon>
        <taxon>Basidiomycota</taxon>
        <taxon>Agaricomycotina</taxon>
        <taxon>Agaricomycetes</taxon>
        <taxon>Agaricomycetidae</taxon>
        <taxon>Agaricales</taxon>
        <taxon>Pleurotineae</taxon>
        <taxon>Pleurotaceae</taxon>
        <taxon>Hohenbuehelia</taxon>
    </lineage>
</organism>
<accession>A0ABR3JLR8</accession>
<dbReference type="EMBL" id="JASNQZ010000006">
    <property type="protein sequence ID" value="KAL0956682.1"/>
    <property type="molecule type" value="Genomic_DNA"/>
</dbReference>
<evidence type="ECO:0000313" key="2">
    <source>
        <dbReference type="Proteomes" id="UP001556367"/>
    </source>
</evidence>
<name>A0ABR3JLR8_9AGAR</name>
<reference evidence="2" key="1">
    <citation type="submission" date="2024-06" db="EMBL/GenBank/DDBJ databases">
        <title>Multi-omics analyses provide insights into the biosynthesis of the anticancer antibiotic pleurotin in Hohenbuehelia grisea.</title>
        <authorList>
            <person name="Weaver J.A."/>
            <person name="Alberti F."/>
        </authorList>
    </citation>
    <scope>NUCLEOTIDE SEQUENCE [LARGE SCALE GENOMIC DNA]</scope>
    <source>
        <strain evidence="2">T-177</strain>
    </source>
</reference>
<proteinExistence type="predicted"/>
<evidence type="ECO:0008006" key="3">
    <source>
        <dbReference type="Google" id="ProtNLM"/>
    </source>
</evidence>
<gene>
    <name evidence="1" type="ORF">HGRIS_002810</name>
</gene>
<protein>
    <recommendedName>
        <fullName evidence="3">BTB domain-containing protein</fullName>
    </recommendedName>
</protein>
<comment type="caution">
    <text evidence="1">The sequence shown here is derived from an EMBL/GenBank/DDBJ whole genome shotgun (WGS) entry which is preliminary data.</text>
</comment>
<sequence>MEPACVFTINRSTGSQLELANPPGLMATRHSGLSFDDGNLAVLAGDSFFLVHQGLIARHSAPIDSAIKQLYLHGPPAHFLEGRPVLHLDDPPNDMLLFLLAIYDGVSSVSYDKHGFADAAAVLRLATKYEVKHLRADILRGLSFYWPTDLDQWDLRESEAEIDIGVYVAKDRYPNPIMVVTLARAVNAPELLPSAFYDLSRAPPSTIAAGYSRPGSSEVHRLSPVDLMNLFKGREHASRFLSTFIVNELEGRKPPAACACARTGHRACQVTFEAITFGVLHQINGAGSIRGSDPLHAILDLESQSNRDFIAGEEVYKACESCREEFSGLVESAREDFWHKLPQWFGVESELPSW</sequence>
<keyword evidence="2" id="KW-1185">Reference proteome</keyword>